<keyword evidence="8" id="KW-1185">Reference proteome</keyword>
<evidence type="ECO:0000256" key="2">
    <source>
        <dbReference type="ARBA" id="ARBA00022801"/>
    </source>
</evidence>
<evidence type="ECO:0000259" key="6">
    <source>
        <dbReference type="PROSITE" id="PS51198"/>
    </source>
</evidence>
<evidence type="ECO:0000256" key="1">
    <source>
        <dbReference type="ARBA" id="ARBA00022741"/>
    </source>
</evidence>
<dbReference type="GO" id="GO:0000725">
    <property type="term" value="P:recombinational repair"/>
    <property type="evidence" value="ECO:0007669"/>
    <property type="project" value="TreeGrafter"/>
</dbReference>
<dbReference type="Gene3D" id="3.40.50.300">
    <property type="entry name" value="P-loop containing nucleotide triphosphate hydrolases"/>
    <property type="match status" value="2"/>
</dbReference>
<dbReference type="InterPro" id="IPR027417">
    <property type="entry name" value="P-loop_NTPase"/>
</dbReference>
<evidence type="ECO:0000256" key="3">
    <source>
        <dbReference type="ARBA" id="ARBA00022806"/>
    </source>
</evidence>
<keyword evidence="1 5" id="KW-0547">Nucleotide-binding</keyword>
<keyword evidence="4 5" id="KW-0067">ATP-binding</keyword>
<dbReference type="PANTHER" id="PTHR11070:SF2">
    <property type="entry name" value="ATP-DEPENDENT DNA HELICASE SRS2"/>
    <property type="match status" value="1"/>
</dbReference>
<dbReference type="SUPFAM" id="SSF52540">
    <property type="entry name" value="P-loop containing nucleoside triphosphate hydrolases"/>
    <property type="match status" value="1"/>
</dbReference>
<sequence length="524" mass="61162">MMGRSKKISKHKLIIAAAGSGKTRELIKRIKDKIKLLPPSKHLIVITYTNAATNEIKERLEEEISIPENVFIGTIHSFLIKYVIKPYGKILRLVPDEITITDYDIKIDSQTGNQYYQRKNQIINALSRKGIITYDGVVTLAKKILKNDVVRARFCKRIAYLFVDEFQDSDLGQFQIFEILRKGNCTEIVLVGDPEQNIMNFRKKITNHPIVSLQGKKTYHVECIQNNYRSSETIVEFINHFHSDIKQLYKNKEITSKNPIVFIESTELNQIVRNFNDLCTNKEYCENKPKKRFFLAYENKEFDEYRINNSGNRESKQAFKVIDLIMQYLGALYNVKKSKLINHFNMETIEFRKRCLNLFFKIRSDPNMKIEHIITYLNSLFPHKISPLEENTNIQFKIDKIVEDFIKDIQSIDFKKNIDNIIDDDYEDHFLTIHKSKGLQADAVLAVASTEKELLKWLEIDKNKRLSDKTDDCRLGYVAFSRAKEFLCIACRKSISDSTRQHLNNLGVVFYSDKTAAKKDLTYV</sequence>
<dbReference type="AlphaFoldDB" id="A0AA91QKS0"/>
<gene>
    <name evidence="7" type="ORF">B9L19_13295</name>
</gene>
<comment type="caution">
    <text evidence="7">The sequence shown here is derived from an EMBL/GenBank/DDBJ whole genome shotgun (WGS) entry which is preliminary data.</text>
</comment>
<dbReference type="EMBL" id="NEWK01000002">
    <property type="protein sequence ID" value="OXB86505.1"/>
    <property type="molecule type" value="Genomic_DNA"/>
</dbReference>
<keyword evidence="2 5" id="KW-0378">Hydrolase</keyword>
<proteinExistence type="predicted"/>
<name>A0AA91QKS0_9BACL</name>
<dbReference type="PROSITE" id="PS51198">
    <property type="entry name" value="UVRD_HELICASE_ATP_BIND"/>
    <property type="match status" value="1"/>
</dbReference>
<dbReference type="Pfam" id="PF13245">
    <property type="entry name" value="AAA_19"/>
    <property type="match status" value="1"/>
</dbReference>
<evidence type="ECO:0000313" key="7">
    <source>
        <dbReference type="EMBL" id="OXB86505.1"/>
    </source>
</evidence>
<evidence type="ECO:0000313" key="8">
    <source>
        <dbReference type="Proteomes" id="UP000198378"/>
    </source>
</evidence>
<protein>
    <recommendedName>
        <fullName evidence="6">UvrD-like helicase ATP-binding domain-containing protein</fullName>
    </recommendedName>
</protein>
<feature type="binding site" evidence="5">
    <location>
        <begin position="16"/>
        <end position="23"/>
    </location>
    <ligand>
        <name>ATP</name>
        <dbReference type="ChEBI" id="CHEBI:30616"/>
    </ligand>
</feature>
<dbReference type="InterPro" id="IPR014016">
    <property type="entry name" value="UvrD-like_ATP-bd"/>
</dbReference>
<organism evidence="7 8">
    <name type="scientific">Geobacillus thermocatenulatus</name>
    <dbReference type="NCBI Taxonomy" id="33938"/>
    <lineage>
        <taxon>Bacteria</taxon>
        <taxon>Bacillati</taxon>
        <taxon>Bacillota</taxon>
        <taxon>Bacilli</taxon>
        <taxon>Bacillales</taxon>
        <taxon>Anoxybacillaceae</taxon>
        <taxon>Geobacillus</taxon>
        <taxon>Geobacillus thermoleovorans group</taxon>
    </lineage>
</organism>
<reference evidence="7 8" key="1">
    <citation type="submission" date="2017-05" db="EMBL/GenBank/DDBJ databases">
        <title>The genome sequence of Geobacillus thermocatenulatus DSM 730.</title>
        <authorList>
            <person name="Ramaloko W.T."/>
            <person name="Koen N."/>
            <person name="Polliack S."/>
            <person name="Aliyu H."/>
            <person name="Lebre P."/>
            <person name="Mohr T."/>
            <person name="Oswald F."/>
            <person name="Zwick M."/>
            <person name="Neumann A."/>
            <person name="Syldatk C."/>
            <person name="Cowan D."/>
            <person name="De Maayer P."/>
        </authorList>
    </citation>
    <scope>NUCLEOTIDE SEQUENCE [LARGE SCALE GENOMIC DNA]</scope>
    <source>
        <strain evidence="7 8">BGSC 93A1</strain>
    </source>
</reference>
<keyword evidence="3 5" id="KW-0347">Helicase</keyword>
<dbReference type="GO" id="GO:0005524">
    <property type="term" value="F:ATP binding"/>
    <property type="evidence" value="ECO:0007669"/>
    <property type="project" value="UniProtKB-UniRule"/>
</dbReference>
<dbReference type="InterPro" id="IPR000212">
    <property type="entry name" value="DNA_helicase_UvrD/REP"/>
</dbReference>
<dbReference type="GO" id="GO:0016787">
    <property type="term" value="F:hydrolase activity"/>
    <property type="evidence" value="ECO:0007669"/>
    <property type="project" value="UniProtKB-UniRule"/>
</dbReference>
<accession>A0AA91QKS0</accession>
<feature type="domain" description="UvrD-like helicase ATP-binding" evidence="6">
    <location>
        <begin position="1"/>
        <end position="231"/>
    </location>
</feature>
<evidence type="ECO:0000256" key="5">
    <source>
        <dbReference type="PROSITE-ProRule" id="PRU00560"/>
    </source>
</evidence>
<dbReference type="GO" id="GO:0043138">
    <property type="term" value="F:3'-5' DNA helicase activity"/>
    <property type="evidence" value="ECO:0007669"/>
    <property type="project" value="UniProtKB-EC"/>
</dbReference>
<dbReference type="PANTHER" id="PTHR11070">
    <property type="entry name" value="UVRD / RECB / PCRA DNA HELICASE FAMILY MEMBER"/>
    <property type="match status" value="1"/>
</dbReference>
<evidence type="ECO:0000256" key="4">
    <source>
        <dbReference type="ARBA" id="ARBA00022840"/>
    </source>
</evidence>
<dbReference type="Proteomes" id="UP000198378">
    <property type="component" value="Unassembled WGS sequence"/>
</dbReference>
<dbReference type="GO" id="GO:0003677">
    <property type="term" value="F:DNA binding"/>
    <property type="evidence" value="ECO:0007669"/>
    <property type="project" value="InterPro"/>
</dbReference>